<keyword evidence="3" id="KW-1185">Reference proteome</keyword>
<proteinExistence type="predicted"/>
<evidence type="ECO:0000313" key="2">
    <source>
        <dbReference type="EMBL" id="KAG0254092.1"/>
    </source>
</evidence>
<name>A0A9P6PU38_9FUNG</name>
<dbReference type="OrthoDB" id="3365310at2759"/>
<feature type="region of interest" description="Disordered" evidence="1">
    <location>
        <begin position="312"/>
        <end position="385"/>
    </location>
</feature>
<feature type="compositionally biased region" description="Basic and acidic residues" evidence="1">
    <location>
        <begin position="312"/>
        <end position="334"/>
    </location>
</feature>
<dbReference type="Gene3D" id="3.40.50.1820">
    <property type="entry name" value="alpha/beta hydrolase"/>
    <property type="match status" value="1"/>
</dbReference>
<comment type="caution">
    <text evidence="2">The sequence shown here is derived from an EMBL/GenBank/DDBJ whole genome shotgun (WGS) entry which is preliminary data.</text>
</comment>
<feature type="region of interest" description="Disordered" evidence="1">
    <location>
        <begin position="228"/>
        <end position="261"/>
    </location>
</feature>
<dbReference type="AlphaFoldDB" id="A0A9P6PU38"/>
<gene>
    <name evidence="2" type="ORF">DFQ27_007033</name>
</gene>
<accession>A0A9P6PU38</accession>
<dbReference type="SUPFAM" id="SSF53474">
    <property type="entry name" value="alpha/beta-Hydrolases"/>
    <property type="match status" value="1"/>
</dbReference>
<feature type="compositionally biased region" description="Basic and acidic residues" evidence="1">
    <location>
        <begin position="35"/>
        <end position="46"/>
    </location>
</feature>
<feature type="region of interest" description="Disordered" evidence="1">
    <location>
        <begin position="35"/>
        <end position="84"/>
    </location>
</feature>
<evidence type="ECO:0000256" key="1">
    <source>
        <dbReference type="SAM" id="MobiDB-lite"/>
    </source>
</evidence>
<dbReference type="Proteomes" id="UP000807716">
    <property type="component" value="Unassembled WGS sequence"/>
</dbReference>
<organism evidence="2 3">
    <name type="scientific">Actinomortierella ambigua</name>
    <dbReference type="NCBI Taxonomy" id="1343610"/>
    <lineage>
        <taxon>Eukaryota</taxon>
        <taxon>Fungi</taxon>
        <taxon>Fungi incertae sedis</taxon>
        <taxon>Mucoromycota</taxon>
        <taxon>Mortierellomycotina</taxon>
        <taxon>Mortierellomycetes</taxon>
        <taxon>Mortierellales</taxon>
        <taxon>Mortierellaceae</taxon>
        <taxon>Actinomortierella</taxon>
    </lineage>
</organism>
<protein>
    <recommendedName>
        <fullName evidence="4">Alpha/beta-hydrolase</fullName>
    </recommendedName>
</protein>
<feature type="compositionally biased region" description="Basic and acidic residues" evidence="1">
    <location>
        <begin position="228"/>
        <end position="247"/>
    </location>
</feature>
<dbReference type="EMBL" id="JAAAJB010000538">
    <property type="protein sequence ID" value="KAG0254092.1"/>
    <property type="molecule type" value="Genomic_DNA"/>
</dbReference>
<dbReference type="InterPro" id="IPR029058">
    <property type="entry name" value="AB_hydrolase_fold"/>
</dbReference>
<sequence length="475" mass="51258">MPQTRSAPPSFFVSLRFTPVAPWSASLSTTTIRFTQDDASKQRDESVYTPPPASGDIDSAASTSTQEHEAADQAGQEGDSVPLTSDTIAEAGSCTVGPPSTEAFLKPTPVVLLTGPFGGNWCFRDTWQASLADQGYQSTSIELAMPSTPLDSGDAYVRHFVKLLKRSIETDHSFFPPILIAHGFHALVAEKYVESNPVSALVLVSPFIPSVVKDRLLDLAATALEEDKAGDVSDGKRTDKDDTKGSMDDSPESPLREAVAASASGTLTAATALGLQHIRTHADLLRIPGFKSKYVLPAKAVYKVDRIAKEVEEKEKEVEREKDKENEEARERSVEPASADANNTEQLGHDSVPVMEKGDIMDSASGANTIQPPPEQTVESEASMPSPLEQLPLSIYDTIPTSIYEPMFPILLLTSQGDSIVSTSDVEQNHHLAGDVDHIALEDDDQGGHMIMVSDNPQWEDGIMGITEWLDTNGI</sequence>
<reference evidence="2" key="1">
    <citation type="journal article" date="2020" name="Fungal Divers.">
        <title>Resolving the Mortierellaceae phylogeny through synthesis of multi-gene phylogenetics and phylogenomics.</title>
        <authorList>
            <person name="Vandepol N."/>
            <person name="Liber J."/>
            <person name="Desiro A."/>
            <person name="Na H."/>
            <person name="Kennedy M."/>
            <person name="Barry K."/>
            <person name="Grigoriev I.V."/>
            <person name="Miller A.N."/>
            <person name="O'Donnell K."/>
            <person name="Stajich J.E."/>
            <person name="Bonito G."/>
        </authorList>
    </citation>
    <scope>NUCLEOTIDE SEQUENCE</scope>
    <source>
        <strain evidence="2">BC1065</strain>
    </source>
</reference>
<evidence type="ECO:0008006" key="4">
    <source>
        <dbReference type="Google" id="ProtNLM"/>
    </source>
</evidence>
<evidence type="ECO:0000313" key="3">
    <source>
        <dbReference type="Proteomes" id="UP000807716"/>
    </source>
</evidence>